<dbReference type="EMBL" id="SLVJ01000017">
    <property type="protein sequence ID" value="TCM64519.1"/>
    <property type="molecule type" value="Genomic_DNA"/>
</dbReference>
<dbReference type="PANTHER" id="PTHR14969">
    <property type="entry name" value="SPHINGOSINE-1-PHOSPHATE PHOSPHOHYDROLASE"/>
    <property type="match status" value="1"/>
</dbReference>
<feature type="transmembrane region" description="Helical" evidence="4">
    <location>
        <begin position="100"/>
        <end position="120"/>
    </location>
</feature>
<proteinExistence type="predicted"/>
<keyword evidence="4" id="KW-0472">Membrane</keyword>
<evidence type="ECO:0000259" key="5">
    <source>
        <dbReference type="SMART" id="SM00014"/>
    </source>
</evidence>
<dbReference type="Proteomes" id="UP000294963">
    <property type="component" value="Unassembled WGS sequence"/>
</dbReference>
<dbReference type="InterPro" id="IPR036938">
    <property type="entry name" value="PAP2/HPO_sf"/>
</dbReference>
<feature type="domain" description="Phosphatidic acid phosphatase type 2/haloperoxidase" evidence="5">
    <location>
        <begin position="57"/>
        <end position="166"/>
    </location>
</feature>
<dbReference type="SMART" id="SM00014">
    <property type="entry name" value="acidPPc"/>
    <property type="match status" value="1"/>
</dbReference>
<dbReference type="Gene3D" id="1.20.144.10">
    <property type="entry name" value="Phosphatidic acid phosphatase type 2/haloperoxidase"/>
    <property type="match status" value="1"/>
</dbReference>
<dbReference type="InterPro" id="IPR000326">
    <property type="entry name" value="PAP2/HPO"/>
</dbReference>
<gene>
    <name evidence="6" type="ORF">EC844_11780</name>
</gene>
<dbReference type="PANTHER" id="PTHR14969:SF13">
    <property type="entry name" value="AT30094P"/>
    <property type="match status" value="1"/>
</dbReference>
<evidence type="ECO:0000256" key="4">
    <source>
        <dbReference type="SAM" id="Phobius"/>
    </source>
</evidence>
<reference evidence="6 7" key="1">
    <citation type="submission" date="2019-03" db="EMBL/GenBank/DDBJ databases">
        <title>Genomic analyses of the natural microbiome of Caenorhabditis elegans.</title>
        <authorList>
            <person name="Samuel B."/>
        </authorList>
    </citation>
    <scope>NUCLEOTIDE SEQUENCE [LARGE SCALE GENOMIC DNA]</scope>
    <source>
        <strain evidence="6 7">JUb89</strain>
    </source>
</reference>
<organism evidence="6 7">
    <name type="scientific">Acinetobacter calcoaceticus</name>
    <dbReference type="NCBI Taxonomy" id="471"/>
    <lineage>
        <taxon>Bacteria</taxon>
        <taxon>Pseudomonadati</taxon>
        <taxon>Pseudomonadota</taxon>
        <taxon>Gammaproteobacteria</taxon>
        <taxon>Moraxellales</taxon>
        <taxon>Moraxellaceae</taxon>
        <taxon>Acinetobacter</taxon>
        <taxon>Acinetobacter calcoaceticus/baumannii complex</taxon>
    </lineage>
</organism>
<dbReference type="Pfam" id="PF01569">
    <property type="entry name" value="PAP2"/>
    <property type="match status" value="1"/>
</dbReference>
<feature type="transmembrane region" description="Helical" evidence="4">
    <location>
        <begin position="61"/>
        <end position="80"/>
    </location>
</feature>
<protein>
    <recommendedName>
        <fullName evidence="1">undecaprenyl-diphosphate phosphatase</fullName>
        <ecNumber evidence="1">3.6.1.27</ecNumber>
    </recommendedName>
    <alternativeName>
        <fullName evidence="2">Undecaprenyl pyrophosphate phosphatase</fullName>
    </alternativeName>
</protein>
<feature type="transmembrane region" description="Helical" evidence="4">
    <location>
        <begin position="127"/>
        <end position="145"/>
    </location>
</feature>
<evidence type="ECO:0000313" key="6">
    <source>
        <dbReference type="EMBL" id="TCM64519.1"/>
    </source>
</evidence>
<comment type="caution">
    <text evidence="6">The sequence shown here is derived from an EMBL/GenBank/DDBJ whole genome shotgun (WGS) entry which is preliminary data.</text>
</comment>
<evidence type="ECO:0000256" key="2">
    <source>
        <dbReference type="ARBA" id="ARBA00032707"/>
    </source>
</evidence>
<dbReference type="AlphaFoldDB" id="A0A4R1XM69"/>
<evidence type="ECO:0000256" key="1">
    <source>
        <dbReference type="ARBA" id="ARBA00012374"/>
    </source>
</evidence>
<comment type="catalytic activity">
    <reaction evidence="3">
        <text>di-trans,octa-cis-undecaprenyl diphosphate + H2O = di-trans,octa-cis-undecaprenyl phosphate + phosphate + H(+)</text>
        <dbReference type="Rhea" id="RHEA:28094"/>
        <dbReference type="ChEBI" id="CHEBI:15377"/>
        <dbReference type="ChEBI" id="CHEBI:15378"/>
        <dbReference type="ChEBI" id="CHEBI:43474"/>
        <dbReference type="ChEBI" id="CHEBI:58405"/>
        <dbReference type="ChEBI" id="CHEBI:60392"/>
        <dbReference type="EC" id="3.6.1.27"/>
    </reaction>
</comment>
<keyword evidence="4" id="KW-1133">Transmembrane helix</keyword>
<dbReference type="GO" id="GO:0005886">
    <property type="term" value="C:plasma membrane"/>
    <property type="evidence" value="ECO:0007669"/>
    <property type="project" value="InterPro"/>
</dbReference>
<feature type="transmembrane region" description="Helical" evidence="4">
    <location>
        <begin position="151"/>
        <end position="169"/>
    </location>
</feature>
<dbReference type="OrthoDB" id="9801622at2"/>
<sequence>MSLETINFQLFDVLNAPASASPADINIAIFMANDTLYILMLFLVLAWFLGSYHSKALALKAVLTAAVALLIGYVISLGYHHPRPFMLEMGNTLIKHAPTYSFPSNHMLIFSSIAFSYIFAQRMKLGLILFGIAIIVAWARVYVGVHFPLDMFGAILVAVLTSVLMQYIWNQYKTPIMAFALKIYQFIFAVLLQKGIIR</sequence>
<evidence type="ECO:0000256" key="3">
    <source>
        <dbReference type="ARBA" id="ARBA00047594"/>
    </source>
</evidence>
<name>A0A4R1XM69_ACICA</name>
<keyword evidence="7" id="KW-1185">Reference proteome</keyword>
<dbReference type="InterPro" id="IPR033879">
    <property type="entry name" value="UPP_Pase"/>
</dbReference>
<accession>A0A4R1XM69</accession>
<evidence type="ECO:0000313" key="7">
    <source>
        <dbReference type="Proteomes" id="UP000294963"/>
    </source>
</evidence>
<dbReference type="EC" id="3.6.1.27" evidence="1"/>
<feature type="transmembrane region" description="Helical" evidence="4">
    <location>
        <begin position="27"/>
        <end position="49"/>
    </location>
</feature>
<keyword evidence="4" id="KW-0812">Transmembrane</keyword>
<dbReference type="CDD" id="cd03385">
    <property type="entry name" value="PAP2_BcrC_like"/>
    <property type="match status" value="1"/>
</dbReference>
<dbReference type="GO" id="GO:0050380">
    <property type="term" value="F:undecaprenyl-diphosphatase activity"/>
    <property type="evidence" value="ECO:0007669"/>
    <property type="project" value="UniProtKB-EC"/>
</dbReference>
<dbReference type="SUPFAM" id="SSF48317">
    <property type="entry name" value="Acid phosphatase/Vanadium-dependent haloperoxidase"/>
    <property type="match status" value="1"/>
</dbReference>